<evidence type="ECO:0008006" key="4">
    <source>
        <dbReference type="Google" id="ProtNLM"/>
    </source>
</evidence>
<dbReference type="Gene3D" id="3.40.50.1820">
    <property type="entry name" value="alpha/beta hydrolase"/>
    <property type="match status" value="1"/>
</dbReference>
<feature type="compositionally biased region" description="Basic residues" evidence="1">
    <location>
        <begin position="590"/>
        <end position="601"/>
    </location>
</feature>
<gene>
    <name evidence="2" type="ORF">DSCO28_30780</name>
</gene>
<feature type="compositionally biased region" description="Low complexity" evidence="1">
    <location>
        <begin position="572"/>
        <end position="588"/>
    </location>
</feature>
<dbReference type="KEGG" id="dov:DSCO28_30780"/>
<dbReference type="AlphaFoldDB" id="A0A5K7ZK23"/>
<sequence length="601" mass="66503">MVEKKTETVQSSLFRDMLAIWGNPISAFQTGFAGLSRYTADFFISYLVSSQYFQRVERDRLLREDPLDSLDAYLGLLEDNIELITRSLNGSARAMETYLRNETGGYQDALQQALCNHDLSGMAEFGARQSRLMEQVAHGYPEAIAAIEPEYGFHFERGEHPLIDTTGRFELYRVIPSQPAVQTRMDAKPVLIIPPYVLGANILGFLPAEQRSYAHAFANQGVPTYIRVLKDIATTPDLQTMTAEDDARDTQRFCKAIQRAHGKPVTLNGYCQGGFNSLCNLLSGILDNLVDAFITCVSPMDGTRSQGLARFLARLPERFNDLAYGTKILPNGNRVADGRLMGWVYKLKSIEHEIPAAAFFNDLMMFARQTTNGPVPINKTAAALNYWLQNERNDLPLEITRVSFASYNISITADGTLPVRLFGEKLNLKRLQEKKLPWLICYGTNDDLVEKETALAPLDYIDAEVSPFPKGHVAIATSWSFPDSACALHTRFGDGNWRGPVRFHLDLDAQLEQPRRRTSKPQPATVAADADGSIDGQRRQKPVKKSAPKAVGNNPPAANPGIQQVRKKTVSKKATAAKGKAKPGASHARPAGRGRGKGKLS</sequence>
<organism evidence="2 3">
    <name type="scientific">Desulfosarcina ovata subsp. sediminis</name>
    <dbReference type="NCBI Taxonomy" id="885957"/>
    <lineage>
        <taxon>Bacteria</taxon>
        <taxon>Pseudomonadati</taxon>
        <taxon>Thermodesulfobacteriota</taxon>
        <taxon>Desulfobacteria</taxon>
        <taxon>Desulfobacterales</taxon>
        <taxon>Desulfosarcinaceae</taxon>
        <taxon>Desulfosarcina</taxon>
    </lineage>
</organism>
<dbReference type="RefSeq" id="WP_176603737.1">
    <property type="nucleotide sequence ID" value="NZ_AP021876.1"/>
</dbReference>
<dbReference type="InterPro" id="IPR029058">
    <property type="entry name" value="AB_hydrolase_fold"/>
</dbReference>
<reference evidence="2 3" key="1">
    <citation type="submission" date="2019-11" db="EMBL/GenBank/DDBJ databases">
        <title>Comparative genomics of hydrocarbon-degrading Desulfosarcina strains.</title>
        <authorList>
            <person name="Watanabe M."/>
            <person name="Kojima H."/>
            <person name="Fukui M."/>
        </authorList>
    </citation>
    <scope>NUCLEOTIDE SEQUENCE [LARGE SCALE GENOMIC DNA]</scope>
    <source>
        <strain evidence="2 3">28bB2T</strain>
    </source>
</reference>
<evidence type="ECO:0000313" key="3">
    <source>
        <dbReference type="Proteomes" id="UP000425960"/>
    </source>
</evidence>
<dbReference type="Proteomes" id="UP000425960">
    <property type="component" value="Chromosome"/>
</dbReference>
<accession>A0A5K7ZK23</accession>
<protein>
    <recommendedName>
        <fullName evidence="4">Metal transporter</fullName>
    </recommendedName>
</protein>
<dbReference type="SUPFAM" id="SSF53474">
    <property type="entry name" value="alpha/beta-Hydrolases"/>
    <property type="match status" value="1"/>
</dbReference>
<proteinExistence type="predicted"/>
<dbReference type="EMBL" id="AP021876">
    <property type="protein sequence ID" value="BBO82512.1"/>
    <property type="molecule type" value="Genomic_DNA"/>
</dbReference>
<evidence type="ECO:0000313" key="2">
    <source>
        <dbReference type="EMBL" id="BBO82512.1"/>
    </source>
</evidence>
<name>A0A5K7ZK23_9BACT</name>
<feature type="region of interest" description="Disordered" evidence="1">
    <location>
        <begin position="512"/>
        <end position="601"/>
    </location>
</feature>
<evidence type="ECO:0000256" key="1">
    <source>
        <dbReference type="SAM" id="MobiDB-lite"/>
    </source>
</evidence>